<reference evidence="6 7" key="1">
    <citation type="submission" date="2020-08" db="EMBL/GenBank/DDBJ databases">
        <title>Genomic Encyclopedia of Type Strains, Phase IV (KMG-IV): sequencing the most valuable type-strain genomes for metagenomic binning, comparative biology and taxonomic classification.</title>
        <authorList>
            <person name="Goeker M."/>
        </authorList>
    </citation>
    <scope>NUCLEOTIDE SEQUENCE [LARGE SCALE GENOMIC DNA]</scope>
    <source>
        <strain evidence="6 7">DSM 11590</strain>
    </source>
</reference>
<name>A0A7W9ZE92_NOVIT</name>
<evidence type="ECO:0000256" key="1">
    <source>
        <dbReference type="ARBA" id="ARBA00004496"/>
    </source>
</evidence>
<evidence type="ECO:0000256" key="3">
    <source>
        <dbReference type="ARBA" id="ARBA00022490"/>
    </source>
</evidence>
<keyword evidence="3" id="KW-0963">Cytoplasm</keyword>
<dbReference type="PROSITE" id="PS00589">
    <property type="entry name" value="PTS_HPR_SER"/>
    <property type="match status" value="1"/>
</dbReference>
<comment type="caution">
    <text evidence="6">The sequence shown here is derived from an EMBL/GenBank/DDBJ whole genome shotgun (WGS) entry which is preliminary data.</text>
</comment>
<evidence type="ECO:0000313" key="7">
    <source>
        <dbReference type="Proteomes" id="UP000544872"/>
    </source>
</evidence>
<dbReference type="CDD" id="cd00367">
    <property type="entry name" value="PTS-HPr_like"/>
    <property type="match status" value="1"/>
</dbReference>
<dbReference type="PROSITE" id="PS00369">
    <property type="entry name" value="PTS_HPR_HIS"/>
    <property type="match status" value="1"/>
</dbReference>
<protein>
    <submittedName>
        <fullName evidence="6">Phosphocarrier protein</fullName>
    </submittedName>
</protein>
<dbReference type="PRINTS" id="PR00107">
    <property type="entry name" value="PHOSPHOCPHPR"/>
</dbReference>
<evidence type="ECO:0000256" key="2">
    <source>
        <dbReference type="ARBA" id="ARBA00010736"/>
    </source>
</evidence>
<accession>A0A7W9ZE92</accession>
<evidence type="ECO:0000256" key="4">
    <source>
        <dbReference type="ARBA" id="ARBA00022683"/>
    </source>
</evidence>
<feature type="domain" description="HPr" evidence="5">
    <location>
        <begin position="17"/>
        <end position="104"/>
    </location>
</feature>
<sequence length="104" mass="11048">MSDLAADSLISTDTDGSVFRKATITNSRGLHARAAAKFVKLAETFDADVRVTNRGETVSGRSIMGLMMLAASPGTTIELRATGTQAREALEGLGKLVDDKFDEE</sequence>
<organism evidence="6 7">
    <name type="scientific">Novispirillum itersonii</name>
    <name type="common">Aquaspirillum itersonii</name>
    <dbReference type="NCBI Taxonomy" id="189"/>
    <lineage>
        <taxon>Bacteria</taxon>
        <taxon>Pseudomonadati</taxon>
        <taxon>Pseudomonadota</taxon>
        <taxon>Alphaproteobacteria</taxon>
        <taxon>Rhodospirillales</taxon>
        <taxon>Novispirillaceae</taxon>
        <taxon>Novispirillum</taxon>
    </lineage>
</organism>
<dbReference type="GO" id="GO:0005737">
    <property type="term" value="C:cytoplasm"/>
    <property type="evidence" value="ECO:0007669"/>
    <property type="project" value="UniProtKB-SubCell"/>
</dbReference>
<dbReference type="Proteomes" id="UP000544872">
    <property type="component" value="Unassembled WGS sequence"/>
</dbReference>
<dbReference type="InterPro" id="IPR050399">
    <property type="entry name" value="HPr"/>
</dbReference>
<dbReference type="Pfam" id="PF00381">
    <property type="entry name" value="PTS-HPr"/>
    <property type="match status" value="1"/>
</dbReference>
<dbReference type="GO" id="GO:0009401">
    <property type="term" value="P:phosphoenolpyruvate-dependent sugar phosphotransferase system"/>
    <property type="evidence" value="ECO:0007669"/>
    <property type="project" value="UniProtKB-KW"/>
</dbReference>
<dbReference type="PROSITE" id="PS51350">
    <property type="entry name" value="PTS_HPR_DOM"/>
    <property type="match status" value="1"/>
</dbReference>
<proteinExistence type="inferred from homology"/>
<keyword evidence="4" id="KW-0598">Phosphotransferase system</keyword>
<comment type="similarity">
    <text evidence="2">Belongs to the HPr family.</text>
</comment>
<comment type="subcellular location">
    <subcellularLocation>
        <location evidence="1">Cytoplasm</location>
    </subcellularLocation>
</comment>
<dbReference type="InterPro" id="IPR002114">
    <property type="entry name" value="PTS_HPr_Ser_P_site"/>
</dbReference>
<dbReference type="EMBL" id="JACIIX010000003">
    <property type="protein sequence ID" value="MBB6209891.1"/>
    <property type="molecule type" value="Genomic_DNA"/>
</dbReference>
<dbReference type="InterPro" id="IPR001020">
    <property type="entry name" value="PTS_HPr_His_P_site"/>
</dbReference>
<dbReference type="AlphaFoldDB" id="A0A7W9ZE92"/>
<keyword evidence="7" id="KW-1185">Reference proteome</keyword>
<dbReference type="InterPro" id="IPR035895">
    <property type="entry name" value="HPr-like_sf"/>
</dbReference>
<dbReference type="NCBIfam" id="TIGR01003">
    <property type="entry name" value="PTS_HPr_family"/>
    <property type="match status" value="1"/>
</dbReference>
<dbReference type="Gene3D" id="3.30.1340.10">
    <property type="entry name" value="HPr-like"/>
    <property type="match status" value="1"/>
</dbReference>
<dbReference type="SUPFAM" id="SSF55594">
    <property type="entry name" value="HPr-like"/>
    <property type="match status" value="1"/>
</dbReference>
<dbReference type="PANTHER" id="PTHR33705:SF2">
    <property type="entry name" value="PHOSPHOCARRIER PROTEIN NPR"/>
    <property type="match status" value="1"/>
</dbReference>
<dbReference type="RefSeq" id="WP_184262515.1">
    <property type="nucleotide sequence ID" value="NZ_JACIIX010000003.1"/>
</dbReference>
<dbReference type="PANTHER" id="PTHR33705">
    <property type="entry name" value="PHOSPHOCARRIER PROTEIN HPR"/>
    <property type="match status" value="1"/>
</dbReference>
<evidence type="ECO:0000259" key="5">
    <source>
        <dbReference type="PROSITE" id="PS51350"/>
    </source>
</evidence>
<evidence type="ECO:0000313" key="6">
    <source>
        <dbReference type="EMBL" id="MBB6209891.1"/>
    </source>
</evidence>
<gene>
    <name evidence="6" type="ORF">FHS48_001299</name>
</gene>
<dbReference type="InterPro" id="IPR000032">
    <property type="entry name" value="HPr-like"/>
</dbReference>